<organism evidence="1 2">
    <name type="scientific">Sphagnum jensenii</name>
    <dbReference type="NCBI Taxonomy" id="128206"/>
    <lineage>
        <taxon>Eukaryota</taxon>
        <taxon>Viridiplantae</taxon>
        <taxon>Streptophyta</taxon>
        <taxon>Embryophyta</taxon>
        <taxon>Bryophyta</taxon>
        <taxon>Sphagnophytina</taxon>
        <taxon>Sphagnopsida</taxon>
        <taxon>Sphagnales</taxon>
        <taxon>Sphagnaceae</taxon>
        <taxon>Sphagnum</taxon>
    </lineage>
</organism>
<reference evidence="1" key="1">
    <citation type="submission" date="2024-02" db="EMBL/GenBank/DDBJ databases">
        <authorList>
            <consortium name="ELIXIR-Norway"/>
            <consortium name="Elixir Norway"/>
        </authorList>
    </citation>
    <scope>NUCLEOTIDE SEQUENCE</scope>
</reference>
<dbReference type="EMBL" id="OZ020101">
    <property type="protein sequence ID" value="CAK9274545.1"/>
    <property type="molecule type" value="Genomic_DNA"/>
</dbReference>
<name>A0ABP0X803_9BRYO</name>
<evidence type="ECO:0000313" key="2">
    <source>
        <dbReference type="Proteomes" id="UP001497444"/>
    </source>
</evidence>
<sequence length="76" mass="7950">MDRFVCRGGGDADLTMPKTASMIALHGDNCRDGGWPAAQLAPARLVPQLVGARPPSPLLVRSQSLPNGSLQQLISA</sequence>
<accession>A0ABP0X803</accession>
<evidence type="ECO:0000313" key="1">
    <source>
        <dbReference type="EMBL" id="CAK9274545.1"/>
    </source>
</evidence>
<dbReference type="Proteomes" id="UP001497444">
    <property type="component" value="Chromosome 6"/>
</dbReference>
<proteinExistence type="predicted"/>
<protein>
    <submittedName>
        <fullName evidence="1">Uncharacterized protein</fullName>
    </submittedName>
</protein>
<keyword evidence="2" id="KW-1185">Reference proteome</keyword>
<gene>
    <name evidence="1" type="ORF">CSSPJE1EN1_LOCUS20023</name>
</gene>